<evidence type="ECO:0000256" key="1">
    <source>
        <dbReference type="SAM" id="MobiDB-lite"/>
    </source>
</evidence>
<organism evidence="3 4">
    <name type="scientific">Desulfuromonas soudanensis</name>
    <dbReference type="NCBI Taxonomy" id="1603606"/>
    <lineage>
        <taxon>Bacteria</taxon>
        <taxon>Pseudomonadati</taxon>
        <taxon>Thermodesulfobacteriota</taxon>
        <taxon>Desulfuromonadia</taxon>
        <taxon>Desulfuromonadales</taxon>
        <taxon>Desulfuromonadaceae</taxon>
        <taxon>Desulfuromonas</taxon>
    </lineage>
</organism>
<evidence type="ECO:0000259" key="2">
    <source>
        <dbReference type="Pfam" id="PF23343"/>
    </source>
</evidence>
<dbReference type="STRING" id="1603606.DSOUD_1889"/>
<sequence length="331" mass="36577">MVTSSPPLSCATDRPGGLHPLGRTEAQRAVAGIGVGGAPLGATSHGQSPLVTTSISQQNRLELFPVSLRVKRPGQGNPDQTPPDRSGSWIGSFSAGSRRRLRFRAVNAFPALVSQFGLTYHDQWPVDGRTSKAHLNAWLTAVRRIIPGVGYLWLLEFQKRNAPHYHVFLTVPPDEETRLKLAEAWCRITSPGDAKALRFHQDQRNWITWDMGTGSYLCKYLDKEAQKAIPDGYHGFGRFWGNSRGLEPEPVEIPLDDLDGAANVDQDTGEIYGGQSTVIRWLGRLAEKQTGGYSRFRKRAPHGSYTILQGAAAYKQIERYFCNTKKGGNHG</sequence>
<dbReference type="KEGG" id="des:DSOUD_1889"/>
<accession>A0A0M5IVY3</accession>
<feature type="region of interest" description="Disordered" evidence="1">
    <location>
        <begin position="1"/>
        <end position="21"/>
    </location>
</feature>
<dbReference type="AlphaFoldDB" id="A0A0M5IVY3"/>
<proteinExistence type="predicted"/>
<evidence type="ECO:0000313" key="4">
    <source>
        <dbReference type="Proteomes" id="UP000057158"/>
    </source>
</evidence>
<protein>
    <recommendedName>
        <fullName evidence="2">Replication-associated protein ORF2/G2P domain-containing protein</fullName>
    </recommendedName>
</protein>
<dbReference type="Pfam" id="PF23343">
    <property type="entry name" value="REP_ORF2-G2P"/>
    <property type="match status" value="1"/>
</dbReference>
<dbReference type="EMBL" id="CP010802">
    <property type="protein sequence ID" value="ALC16661.1"/>
    <property type="molecule type" value="Genomic_DNA"/>
</dbReference>
<reference evidence="3 4" key="1">
    <citation type="submission" date="2015-07" db="EMBL/GenBank/DDBJ databases">
        <title>Isolation and Genomic Characterization of a Novel Halophilic Metal-Reducing Deltaproteobacterium from the Deep Subsurface.</title>
        <authorList>
            <person name="Badalamenti J.P."/>
            <person name="Summers Z.M."/>
            <person name="Gralnick J.A."/>
            <person name="Bond D.R."/>
        </authorList>
    </citation>
    <scope>NUCLEOTIDE SEQUENCE [LARGE SCALE GENOMIC DNA]</scope>
    <source>
        <strain evidence="3 4">WTL</strain>
    </source>
</reference>
<name>A0A0M5IVY3_9BACT</name>
<dbReference type="PATRIC" id="fig|1603606.3.peg.2050"/>
<dbReference type="RefSeq" id="WP_198300300.1">
    <property type="nucleotide sequence ID" value="NZ_CP010802.1"/>
</dbReference>
<evidence type="ECO:0000313" key="3">
    <source>
        <dbReference type="EMBL" id="ALC16661.1"/>
    </source>
</evidence>
<gene>
    <name evidence="3" type="ORF">DSOUD_1889</name>
</gene>
<feature type="domain" description="Replication-associated protein ORF2/G2P" evidence="2">
    <location>
        <begin position="116"/>
        <end position="224"/>
    </location>
</feature>
<dbReference type="Proteomes" id="UP000057158">
    <property type="component" value="Chromosome"/>
</dbReference>
<feature type="region of interest" description="Disordered" evidence="1">
    <location>
        <begin position="70"/>
        <end position="90"/>
    </location>
</feature>
<keyword evidence="4" id="KW-1185">Reference proteome</keyword>
<dbReference type="InterPro" id="IPR056906">
    <property type="entry name" value="ORF2/G2P_dom"/>
</dbReference>